<dbReference type="EMBL" id="JBBEUB010000011">
    <property type="protein sequence ID" value="MEJ2905365.1"/>
    <property type="molecule type" value="Genomic_DNA"/>
</dbReference>
<sequence>MLVKNSNKLISGIFITFSGNCKRALTFYQTCFGGTLHFETFDRELQGFTEKPVISGSLVSDSIVIHGSDLVHNEGRKIGNYLSIFLRCKNTDDRKILFEKIKSGHRGLSYRNYEEQVLIEVTDAFDVTWILGI</sequence>
<evidence type="ECO:0000313" key="1">
    <source>
        <dbReference type="EMBL" id="MEJ2905365.1"/>
    </source>
</evidence>
<evidence type="ECO:0000313" key="2">
    <source>
        <dbReference type="Proteomes" id="UP001378956"/>
    </source>
</evidence>
<dbReference type="PANTHER" id="PTHR33990:SF1">
    <property type="entry name" value="PROTEIN YJDN"/>
    <property type="match status" value="1"/>
</dbReference>
<gene>
    <name evidence="1" type="ORF">WAE58_23175</name>
</gene>
<name>A0ABU8NVB2_9SPHI</name>
<dbReference type="SUPFAM" id="SSF54593">
    <property type="entry name" value="Glyoxalase/Bleomycin resistance protein/Dihydroxybiphenyl dioxygenase"/>
    <property type="match status" value="1"/>
</dbReference>
<comment type="caution">
    <text evidence="1">The sequence shown here is derived from an EMBL/GenBank/DDBJ whole genome shotgun (WGS) entry which is preliminary data.</text>
</comment>
<dbReference type="InterPro" id="IPR029068">
    <property type="entry name" value="Glyas_Bleomycin-R_OHBP_Dase"/>
</dbReference>
<organism evidence="1 2">
    <name type="scientific">Pedobacter panaciterrae</name>
    <dbReference type="NCBI Taxonomy" id="363849"/>
    <lineage>
        <taxon>Bacteria</taxon>
        <taxon>Pseudomonadati</taxon>
        <taxon>Bacteroidota</taxon>
        <taxon>Sphingobacteriia</taxon>
        <taxon>Sphingobacteriales</taxon>
        <taxon>Sphingobacteriaceae</taxon>
        <taxon>Pedobacter</taxon>
    </lineage>
</organism>
<reference evidence="1 2" key="1">
    <citation type="submission" date="2024-03" db="EMBL/GenBank/DDBJ databases">
        <title>Sequence of Lycoming College Course Isolates.</title>
        <authorList>
            <person name="Plotts O."/>
            <person name="Newman J."/>
        </authorList>
    </citation>
    <scope>NUCLEOTIDE SEQUENCE [LARGE SCALE GENOMIC DNA]</scope>
    <source>
        <strain evidence="1 2">CJB-3</strain>
    </source>
</reference>
<protein>
    <submittedName>
        <fullName evidence="1">Glyoxalase</fullName>
    </submittedName>
</protein>
<dbReference type="RefSeq" id="WP_337717867.1">
    <property type="nucleotide sequence ID" value="NZ_JBBEUB010000011.1"/>
</dbReference>
<accession>A0ABU8NVB2</accession>
<proteinExistence type="predicted"/>
<dbReference type="PANTHER" id="PTHR33990">
    <property type="entry name" value="PROTEIN YJDN-RELATED"/>
    <property type="match status" value="1"/>
</dbReference>
<keyword evidence="2" id="KW-1185">Reference proteome</keyword>
<dbReference type="Gene3D" id="3.10.180.10">
    <property type="entry name" value="2,3-Dihydroxybiphenyl 1,2-Dioxygenase, domain 1"/>
    <property type="match status" value="1"/>
</dbReference>
<dbReference type="Proteomes" id="UP001378956">
    <property type="component" value="Unassembled WGS sequence"/>
</dbReference>